<feature type="compositionally biased region" description="Basic and acidic residues" evidence="1">
    <location>
        <begin position="282"/>
        <end position="292"/>
    </location>
</feature>
<sequence length="669" mass="76169">MSDNYSHNSDSRSSRSNEHRSGGRGFGGRSDRGGERSGRGFGGRKFGERNEHRGGGRGFGGRSDRFEHSDRSERSGRSFDRRDDRSDRGGFRRDDRGDRGGRRFGDRDDRRFNHSGERNGRSGRGFGGGFSGHGRAEKSDNPFAYGGERNTSRHFARENDERRSRFAGEGRVNRDDRGFRRDDRDERGGRRFGDRDDRRFNRDGERSGRNFGGRRDDRGGFRRDDRGFRRDERGERGGRRFGDRDDRRFNRDGERSGRNFDRRDDRGDRNSQHRSGFSTDQLNERFHGDRNRQGTGRPLVRRDDDNRSFSNGPRRNADGTISYPSQNPYTARRPGEPKMPRGMEWSMLSPDDKQRLRGLSKEHAENIGLHILAAYTLEQTDPAAALEHARWVAKQASRVDIARETLGFIAYRQGEYALAERELRTAMRMNGELDYLPFIADSERGLGNPDKAIEVALSEEASHLKGEPKFELMLVFAGAYADKDNFDQALKIVRTLKRVKNLPGEYRMRALQAEQNFLDLAGQVEESEALDDQVAALEDQFAEPDQEDLEAQENLIDTDIQNLSEDDDTNLVNLGFTFDQLAAEEDEAARQEREEAWQHRFDDDDADDDDVDDDDTEEADDDSDAVADDESANSDEADNSDEDDAESDEDGSEDEASDSDDSDDTESTE</sequence>
<feature type="compositionally biased region" description="Basic and acidic residues" evidence="1">
    <location>
        <begin position="45"/>
        <end position="54"/>
    </location>
</feature>
<feature type="compositionally biased region" description="Acidic residues" evidence="1">
    <location>
        <begin position="603"/>
        <end position="669"/>
    </location>
</feature>
<dbReference type="Gene3D" id="1.25.40.10">
    <property type="entry name" value="Tetratricopeptide repeat domain"/>
    <property type="match status" value="1"/>
</dbReference>
<feature type="region of interest" description="Disordered" evidence="1">
    <location>
        <begin position="1"/>
        <end position="346"/>
    </location>
</feature>
<dbReference type="SUPFAM" id="SSF48452">
    <property type="entry name" value="TPR-like"/>
    <property type="match status" value="1"/>
</dbReference>
<keyword evidence="2" id="KW-0067">ATP-binding</keyword>
<evidence type="ECO:0000256" key="1">
    <source>
        <dbReference type="SAM" id="MobiDB-lite"/>
    </source>
</evidence>
<dbReference type="GO" id="GO:0004386">
    <property type="term" value="F:helicase activity"/>
    <property type="evidence" value="ECO:0007669"/>
    <property type="project" value="UniProtKB-KW"/>
</dbReference>
<keyword evidence="2" id="KW-0347">Helicase</keyword>
<keyword evidence="3" id="KW-1185">Reference proteome</keyword>
<name>A0A261F9V7_9BIFI</name>
<feature type="compositionally biased region" description="Basic and acidic residues" evidence="1">
    <location>
        <begin position="62"/>
        <end position="120"/>
    </location>
</feature>
<evidence type="ECO:0000313" key="2">
    <source>
        <dbReference type="EMBL" id="OZG55825.1"/>
    </source>
</evidence>
<feature type="compositionally biased region" description="Gly residues" evidence="1">
    <location>
        <begin position="122"/>
        <end position="132"/>
    </location>
</feature>
<dbReference type="AlphaFoldDB" id="A0A261F9V7"/>
<dbReference type="EMBL" id="MWWU01000002">
    <property type="protein sequence ID" value="OZG55825.1"/>
    <property type="molecule type" value="Genomic_DNA"/>
</dbReference>
<dbReference type="InterPro" id="IPR011990">
    <property type="entry name" value="TPR-like_helical_dom_sf"/>
</dbReference>
<dbReference type="RefSeq" id="WP_244569585.1">
    <property type="nucleotide sequence ID" value="NZ_JACBYZ010000001.1"/>
</dbReference>
<keyword evidence="2" id="KW-0547">Nucleotide-binding</keyword>
<feature type="compositionally biased region" description="Basic and acidic residues" evidence="1">
    <location>
        <begin position="9"/>
        <end position="21"/>
    </location>
</feature>
<keyword evidence="2" id="KW-0378">Hydrolase</keyword>
<dbReference type="Proteomes" id="UP000228976">
    <property type="component" value="Unassembled WGS sequence"/>
</dbReference>
<reference evidence="2 3" key="1">
    <citation type="journal article" date="2017" name="BMC Genomics">
        <title>Comparative genomic and phylogenomic analyses of the Bifidobacteriaceae family.</title>
        <authorList>
            <person name="Lugli G.A."/>
            <person name="Milani C."/>
            <person name="Turroni F."/>
            <person name="Duranti S."/>
            <person name="Mancabelli L."/>
            <person name="Mangifesta M."/>
            <person name="Ferrario C."/>
            <person name="Modesto M."/>
            <person name="Mattarelli P."/>
            <person name="Jiri K."/>
            <person name="van Sinderen D."/>
            <person name="Ventura M."/>
        </authorList>
    </citation>
    <scope>NUCLEOTIDE SEQUENCE [LARGE SCALE GENOMIC DNA]</scope>
    <source>
        <strain evidence="2 3">LMG 21773</strain>
    </source>
</reference>
<feature type="region of interest" description="Disordered" evidence="1">
    <location>
        <begin position="585"/>
        <end position="669"/>
    </location>
</feature>
<feature type="compositionally biased region" description="Basic and acidic residues" evidence="1">
    <location>
        <begin position="155"/>
        <end position="271"/>
    </location>
</feature>
<gene>
    <name evidence="2" type="ORF">AEAE_0313</name>
</gene>
<feature type="compositionally biased region" description="Basic and acidic residues" evidence="1">
    <location>
        <begin position="29"/>
        <end position="38"/>
    </location>
</feature>
<protein>
    <submittedName>
        <fullName evidence="2">Helicase</fullName>
    </submittedName>
</protein>
<organism evidence="2 3">
    <name type="scientific">Aeriscardovia aeriphila</name>
    <dbReference type="NCBI Taxonomy" id="218139"/>
    <lineage>
        <taxon>Bacteria</taxon>
        <taxon>Bacillati</taxon>
        <taxon>Actinomycetota</taxon>
        <taxon>Actinomycetes</taxon>
        <taxon>Bifidobacteriales</taxon>
        <taxon>Bifidobacteriaceae</taxon>
        <taxon>Aeriscardovia</taxon>
    </lineage>
</organism>
<feature type="compositionally biased region" description="Basic and acidic residues" evidence="1">
    <location>
        <begin position="588"/>
        <end position="602"/>
    </location>
</feature>
<evidence type="ECO:0000313" key="3">
    <source>
        <dbReference type="Proteomes" id="UP000228976"/>
    </source>
</evidence>
<proteinExistence type="predicted"/>
<comment type="caution">
    <text evidence="2">The sequence shown here is derived from an EMBL/GenBank/DDBJ whole genome shotgun (WGS) entry which is preliminary data.</text>
</comment>
<accession>A0A261F9V7</accession>